<evidence type="ECO:0000313" key="2">
    <source>
        <dbReference type="Proteomes" id="UP000095287"/>
    </source>
</evidence>
<dbReference type="AlphaFoldDB" id="A0A1I8AKF9"/>
<feature type="region of interest" description="Disordered" evidence="1">
    <location>
        <begin position="38"/>
        <end position="70"/>
    </location>
</feature>
<name>A0A1I8AKF9_9BILA</name>
<feature type="region of interest" description="Disordered" evidence="1">
    <location>
        <begin position="85"/>
        <end position="112"/>
    </location>
</feature>
<feature type="compositionally biased region" description="Polar residues" evidence="1">
    <location>
        <begin position="89"/>
        <end position="100"/>
    </location>
</feature>
<evidence type="ECO:0000313" key="3">
    <source>
        <dbReference type="WBParaSite" id="L893_g6523.t1"/>
    </source>
</evidence>
<keyword evidence="2" id="KW-1185">Reference proteome</keyword>
<protein>
    <submittedName>
        <fullName evidence="3">Uncharacterized protein</fullName>
    </submittedName>
</protein>
<reference evidence="3" key="1">
    <citation type="submission" date="2016-11" db="UniProtKB">
        <authorList>
            <consortium name="WormBaseParasite"/>
        </authorList>
    </citation>
    <scope>IDENTIFICATION</scope>
</reference>
<accession>A0A1I8AKF9</accession>
<sequence length="112" mass="12507">MVIASAVAAKRIRNTHHPQPLTYDDLLRLQAENRARKEALRAASAAHLKRRAQRLSEQSTDSSVASSDEDDTGLLDRVFTWLRRRKSSKSPPNVDSNNNDHAGPSSWPARAH</sequence>
<dbReference type="WBParaSite" id="L893_g6523.t1">
    <property type="protein sequence ID" value="L893_g6523.t1"/>
    <property type="gene ID" value="L893_g6523"/>
</dbReference>
<proteinExistence type="predicted"/>
<dbReference type="Proteomes" id="UP000095287">
    <property type="component" value="Unplaced"/>
</dbReference>
<organism evidence="2 3">
    <name type="scientific">Steinernema glaseri</name>
    <dbReference type="NCBI Taxonomy" id="37863"/>
    <lineage>
        <taxon>Eukaryota</taxon>
        <taxon>Metazoa</taxon>
        <taxon>Ecdysozoa</taxon>
        <taxon>Nematoda</taxon>
        <taxon>Chromadorea</taxon>
        <taxon>Rhabditida</taxon>
        <taxon>Tylenchina</taxon>
        <taxon>Panagrolaimomorpha</taxon>
        <taxon>Strongyloidoidea</taxon>
        <taxon>Steinernematidae</taxon>
        <taxon>Steinernema</taxon>
    </lineage>
</organism>
<feature type="compositionally biased region" description="Polar residues" evidence="1">
    <location>
        <begin position="55"/>
        <end position="66"/>
    </location>
</feature>
<evidence type="ECO:0000256" key="1">
    <source>
        <dbReference type="SAM" id="MobiDB-lite"/>
    </source>
</evidence>